<dbReference type="InterPro" id="IPR046368">
    <property type="entry name" value="Tag1"/>
</dbReference>
<evidence type="ECO:0000256" key="2">
    <source>
        <dbReference type="SAM" id="Phobius"/>
    </source>
</evidence>
<accession>A0A9Q0ANK7</accession>
<feature type="compositionally biased region" description="Basic residues" evidence="1">
    <location>
        <begin position="58"/>
        <end position="68"/>
    </location>
</feature>
<dbReference type="EMBL" id="JAFIMR010000024">
    <property type="protein sequence ID" value="KAI1864300.1"/>
    <property type="molecule type" value="Genomic_DNA"/>
</dbReference>
<feature type="region of interest" description="Disordered" evidence="1">
    <location>
        <begin position="54"/>
        <end position="87"/>
    </location>
</feature>
<keyword evidence="4" id="KW-1185">Reference proteome</keyword>
<comment type="caution">
    <text evidence="3">The sequence shown here is derived from an EMBL/GenBank/DDBJ whole genome shotgun (WGS) entry which is preliminary data.</text>
</comment>
<keyword evidence="2" id="KW-0812">Transmembrane</keyword>
<dbReference type="GO" id="GO:0000329">
    <property type="term" value="C:fungal-type vacuole membrane"/>
    <property type="evidence" value="ECO:0007669"/>
    <property type="project" value="InterPro"/>
</dbReference>
<feature type="transmembrane region" description="Helical" evidence="2">
    <location>
        <begin position="95"/>
        <end position="118"/>
    </location>
</feature>
<dbReference type="PANTHER" id="PTHR35895:SF1">
    <property type="entry name" value="LIPID-BINDING SERUM GLYCOPROTEIN C-TERMINAL DOMAIN-CONTAINING PROTEIN"/>
    <property type="match status" value="1"/>
</dbReference>
<gene>
    <name evidence="3" type="ORF">JX265_008671</name>
</gene>
<proteinExistence type="predicted"/>
<dbReference type="AlphaFoldDB" id="A0A9Q0ANK7"/>
<evidence type="ECO:0000313" key="4">
    <source>
        <dbReference type="Proteomes" id="UP000829685"/>
    </source>
</evidence>
<keyword evidence="2" id="KW-1133">Transmembrane helix</keyword>
<dbReference type="Pfam" id="PF12505">
    <property type="entry name" value="DUF3712"/>
    <property type="match status" value="1"/>
</dbReference>
<dbReference type="Proteomes" id="UP000829685">
    <property type="component" value="Unassembled WGS sequence"/>
</dbReference>
<protein>
    <submittedName>
        <fullName evidence="3">Uncharacterized protein</fullName>
    </submittedName>
</protein>
<dbReference type="PANTHER" id="PTHR35895">
    <property type="entry name" value="CHROMOSOME 16, WHOLE GENOME SHOTGUN SEQUENCE"/>
    <property type="match status" value="1"/>
</dbReference>
<dbReference type="InterPro" id="IPR022185">
    <property type="entry name" value="DUF3712"/>
</dbReference>
<sequence>MAQVLIRIEPPALRVMGWMMAPLRIAHARTAVCSPVQSNPDLLYRVTGTIIESQQRLTRPRRSQRPHVHSSSMSETTYGSAPKSKARGGHCKRFWWVYLLILIVIIVIVVPCIILVAVPKMAQQKVDAAHLSIEGITISQSETNSLNMAINSTITTDGSAHAKIAAFSGTMWLLDHDPPLAFATVDFPEVSSDALVTVNTSQHLPIEHMEELTLFNQYLLAKETVNVRVQGDTTIRVSGIARDYPITFSKDVEIVGFNNFAGMKVDNTSVSLSTTKNFNATATIPNPTIWTIDVGNASFYTFFNGANIGNSNITNMVLYPGDNVFPIQGDIQQLPVLKALEGKPYCENGGILPFQISGHTVVNNGQPIPWLADALAASNQSVTIDIGSAVKPLGVQVSCRSSNTTS</sequence>
<organism evidence="3 4">
    <name type="scientific">Neoarthrinium moseri</name>
    <dbReference type="NCBI Taxonomy" id="1658444"/>
    <lineage>
        <taxon>Eukaryota</taxon>
        <taxon>Fungi</taxon>
        <taxon>Dikarya</taxon>
        <taxon>Ascomycota</taxon>
        <taxon>Pezizomycotina</taxon>
        <taxon>Sordariomycetes</taxon>
        <taxon>Xylariomycetidae</taxon>
        <taxon>Amphisphaeriales</taxon>
        <taxon>Apiosporaceae</taxon>
        <taxon>Neoarthrinium</taxon>
    </lineage>
</organism>
<reference evidence="3" key="1">
    <citation type="submission" date="2021-03" db="EMBL/GenBank/DDBJ databases">
        <title>Revisited historic fungal species revealed as producer of novel bioactive compounds through whole genome sequencing and comparative genomics.</title>
        <authorList>
            <person name="Vignolle G.A."/>
            <person name="Hochenegger N."/>
            <person name="Mach R.L."/>
            <person name="Mach-Aigner A.R."/>
            <person name="Javad Rahimi M."/>
            <person name="Salim K.A."/>
            <person name="Chan C.M."/>
            <person name="Lim L.B.L."/>
            <person name="Cai F."/>
            <person name="Druzhinina I.S."/>
            <person name="U'Ren J.M."/>
            <person name="Derntl C."/>
        </authorList>
    </citation>
    <scope>NUCLEOTIDE SEQUENCE</scope>
    <source>
        <strain evidence="3">TUCIM 5799</strain>
    </source>
</reference>
<keyword evidence="2" id="KW-0472">Membrane</keyword>
<name>A0A9Q0ANK7_9PEZI</name>
<feature type="compositionally biased region" description="Polar residues" evidence="1">
    <location>
        <begin position="69"/>
        <end position="79"/>
    </location>
</feature>
<evidence type="ECO:0000313" key="3">
    <source>
        <dbReference type="EMBL" id="KAI1864300.1"/>
    </source>
</evidence>
<evidence type="ECO:0000256" key="1">
    <source>
        <dbReference type="SAM" id="MobiDB-lite"/>
    </source>
</evidence>